<dbReference type="PROSITE" id="PS50975">
    <property type="entry name" value="ATP_GRASP"/>
    <property type="match status" value="1"/>
</dbReference>
<evidence type="ECO:0000256" key="4">
    <source>
        <dbReference type="ARBA" id="ARBA00010871"/>
    </source>
</evidence>
<dbReference type="PANTHER" id="PTHR23132:SF23">
    <property type="entry name" value="D-ALANINE--D-ALANINE LIGASE B"/>
    <property type="match status" value="1"/>
</dbReference>
<dbReference type="EC" id="6.3.2.4" evidence="5"/>
<dbReference type="PROSITE" id="PS00844">
    <property type="entry name" value="DALA_DALA_LIGASE_2"/>
    <property type="match status" value="1"/>
</dbReference>
<evidence type="ECO:0000256" key="6">
    <source>
        <dbReference type="ARBA" id="ARBA00022490"/>
    </source>
</evidence>
<keyword evidence="12" id="KW-0961">Cell wall biogenesis/degradation</keyword>
<dbReference type="EMBL" id="WODC01000001">
    <property type="protein sequence ID" value="MUM76457.1"/>
    <property type="molecule type" value="Genomic_DNA"/>
</dbReference>
<proteinExistence type="inferred from homology"/>
<accession>A0A7K1KK61</accession>
<comment type="subcellular location">
    <subcellularLocation>
        <location evidence="3">Cytoplasm</location>
    </subcellularLocation>
</comment>
<evidence type="ECO:0000256" key="7">
    <source>
        <dbReference type="ARBA" id="ARBA00022598"/>
    </source>
</evidence>
<name>A0A7K1KK61_9BACT</name>
<dbReference type="SUPFAM" id="SSF52440">
    <property type="entry name" value="PreATP-grasp domain"/>
    <property type="match status" value="1"/>
</dbReference>
<dbReference type="Pfam" id="PF07478">
    <property type="entry name" value="Dala_Dala_lig_C"/>
    <property type="match status" value="1"/>
</dbReference>
<dbReference type="GO" id="GO:0008360">
    <property type="term" value="P:regulation of cell shape"/>
    <property type="evidence" value="ECO:0007669"/>
    <property type="project" value="UniProtKB-KW"/>
</dbReference>
<dbReference type="GO" id="GO:0005524">
    <property type="term" value="F:ATP binding"/>
    <property type="evidence" value="ECO:0007669"/>
    <property type="project" value="UniProtKB-UniRule"/>
</dbReference>
<keyword evidence="9 14" id="KW-0067">ATP-binding</keyword>
<gene>
    <name evidence="16" type="ORF">GKC30_02280</name>
</gene>
<dbReference type="InterPro" id="IPR016185">
    <property type="entry name" value="PreATP-grasp_dom_sf"/>
</dbReference>
<evidence type="ECO:0000256" key="1">
    <source>
        <dbReference type="ARBA" id="ARBA00001936"/>
    </source>
</evidence>
<comment type="cofactor">
    <cofactor evidence="1">
        <name>Mn(2+)</name>
        <dbReference type="ChEBI" id="CHEBI:29035"/>
    </cofactor>
</comment>
<evidence type="ECO:0000256" key="10">
    <source>
        <dbReference type="ARBA" id="ARBA00022960"/>
    </source>
</evidence>
<feature type="domain" description="ATP-grasp" evidence="15">
    <location>
        <begin position="113"/>
        <end position="316"/>
    </location>
</feature>
<evidence type="ECO:0000256" key="9">
    <source>
        <dbReference type="ARBA" id="ARBA00022840"/>
    </source>
</evidence>
<evidence type="ECO:0000256" key="13">
    <source>
        <dbReference type="ARBA" id="ARBA00047614"/>
    </source>
</evidence>
<evidence type="ECO:0000256" key="3">
    <source>
        <dbReference type="ARBA" id="ARBA00004496"/>
    </source>
</evidence>
<comment type="similarity">
    <text evidence="4">Belongs to the D-alanine--D-alanine ligase family.</text>
</comment>
<evidence type="ECO:0000256" key="11">
    <source>
        <dbReference type="ARBA" id="ARBA00022984"/>
    </source>
</evidence>
<keyword evidence="11" id="KW-0573">Peptidoglycan synthesis</keyword>
<dbReference type="Gene3D" id="3.30.470.20">
    <property type="entry name" value="ATP-grasp fold, B domain"/>
    <property type="match status" value="1"/>
</dbReference>
<dbReference type="GO" id="GO:0008716">
    <property type="term" value="F:D-alanine-D-alanine ligase activity"/>
    <property type="evidence" value="ECO:0007669"/>
    <property type="project" value="UniProtKB-EC"/>
</dbReference>
<evidence type="ECO:0000256" key="14">
    <source>
        <dbReference type="PROSITE-ProRule" id="PRU00409"/>
    </source>
</evidence>
<keyword evidence="7 16" id="KW-0436">Ligase</keyword>
<dbReference type="InterPro" id="IPR011761">
    <property type="entry name" value="ATP-grasp"/>
</dbReference>
<evidence type="ECO:0000256" key="5">
    <source>
        <dbReference type="ARBA" id="ARBA00012216"/>
    </source>
</evidence>
<dbReference type="GO" id="GO:0009252">
    <property type="term" value="P:peptidoglycan biosynthetic process"/>
    <property type="evidence" value="ECO:0007669"/>
    <property type="project" value="UniProtKB-KW"/>
</dbReference>
<dbReference type="GO" id="GO:0046872">
    <property type="term" value="F:metal ion binding"/>
    <property type="evidence" value="ECO:0007669"/>
    <property type="project" value="InterPro"/>
</dbReference>
<comment type="caution">
    <text evidence="16">The sequence shown here is derived from an EMBL/GenBank/DDBJ whole genome shotgun (WGS) entry which is preliminary data.</text>
</comment>
<dbReference type="AlphaFoldDB" id="A0A7K1KK61"/>
<dbReference type="SUPFAM" id="SSF56059">
    <property type="entry name" value="Glutathione synthetase ATP-binding domain-like"/>
    <property type="match status" value="1"/>
</dbReference>
<dbReference type="RefSeq" id="WP_155932076.1">
    <property type="nucleotide sequence ID" value="NZ_WODC01000001.1"/>
</dbReference>
<comment type="cofactor">
    <cofactor evidence="2">
        <name>Mg(2+)</name>
        <dbReference type="ChEBI" id="CHEBI:18420"/>
    </cofactor>
</comment>
<dbReference type="GO" id="GO:0005737">
    <property type="term" value="C:cytoplasm"/>
    <property type="evidence" value="ECO:0007669"/>
    <property type="project" value="UniProtKB-SubCell"/>
</dbReference>
<reference evidence="16 17" key="1">
    <citation type="submission" date="2019-11" db="EMBL/GenBank/DDBJ databases">
        <title>Pseudodesulfovibrio alkaliphilus, sp. nov., an alkaliphilic sulfate-reducing bacteria from mud volcano of Taman peninsula, Russia.</title>
        <authorList>
            <person name="Frolova A."/>
            <person name="Merkel A.Y."/>
            <person name="Slobodkin A.I."/>
        </authorList>
    </citation>
    <scope>NUCLEOTIDE SEQUENCE [LARGE SCALE GENOMIC DNA]</scope>
    <source>
        <strain evidence="16 17">F-1</strain>
    </source>
</reference>
<comment type="catalytic activity">
    <reaction evidence="13">
        <text>2 D-alanine + ATP = D-alanyl-D-alanine + ADP + phosphate + H(+)</text>
        <dbReference type="Rhea" id="RHEA:11224"/>
        <dbReference type="ChEBI" id="CHEBI:15378"/>
        <dbReference type="ChEBI" id="CHEBI:30616"/>
        <dbReference type="ChEBI" id="CHEBI:43474"/>
        <dbReference type="ChEBI" id="CHEBI:57416"/>
        <dbReference type="ChEBI" id="CHEBI:57822"/>
        <dbReference type="ChEBI" id="CHEBI:456216"/>
        <dbReference type="EC" id="6.3.2.4"/>
    </reaction>
</comment>
<dbReference type="GO" id="GO:0071555">
    <property type="term" value="P:cell wall organization"/>
    <property type="evidence" value="ECO:0007669"/>
    <property type="project" value="UniProtKB-KW"/>
</dbReference>
<evidence type="ECO:0000256" key="8">
    <source>
        <dbReference type="ARBA" id="ARBA00022741"/>
    </source>
</evidence>
<organism evidence="16 17">
    <name type="scientific">Pseudodesulfovibrio alkaliphilus</name>
    <dbReference type="NCBI Taxonomy" id="2661613"/>
    <lineage>
        <taxon>Bacteria</taxon>
        <taxon>Pseudomonadati</taxon>
        <taxon>Thermodesulfobacteriota</taxon>
        <taxon>Desulfovibrionia</taxon>
        <taxon>Desulfovibrionales</taxon>
        <taxon>Desulfovibrionaceae</taxon>
    </lineage>
</organism>
<evidence type="ECO:0000313" key="16">
    <source>
        <dbReference type="EMBL" id="MUM76457.1"/>
    </source>
</evidence>
<dbReference type="InterPro" id="IPR011095">
    <property type="entry name" value="Dala_Dala_lig_C"/>
</dbReference>
<evidence type="ECO:0000256" key="12">
    <source>
        <dbReference type="ARBA" id="ARBA00023316"/>
    </source>
</evidence>
<evidence type="ECO:0000313" key="17">
    <source>
        <dbReference type="Proteomes" id="UP000461162"/>
    </source>
</evidence>
<keyword evidence="6" id="KW-0963">Cytoplasm</keyword>
<dbReference type="Gene3D" id="3.30.1490.20">
    <property type="entry name" value="ATP-grasp fold, A domain"/>
    <property type="match status" value="1"/>
</dbReference>
<dbReference type="PANTHER" id="PTHR23132">
    <property type="entry name" value="D-ALANINE--D-ALANINE LIGASE"/>
    <property type="match status" value="1"/>
</dbReference>
<keyword evidence="8 14" id="KW-0547">Nucleotide-binding</keyword>
<sequence length="345" mass="36986">MNIGMTYDLKDDYLRQGLSCEQAAEFDSEVTIAGIQGALEDLGHTVDRIGNVTALVSRLAAGHRWDLVFNIAEGLHGLGREAQVPALLDAWSIPYTFSGPELMALTLHKGRTNAVARSLGVPTADYAVVARPADLDAVSLPFPLFAKPVAEGTSKGISDRSLVRDAAALREVCTDLLTTFRQPVLVETYLPGREFTVGLLGSGDHSRVAGVIEVRAVGQGDASAYTYENKQDWTRRVAYELVDDEAAMGAARLALHAWRVLGCLDAGRIDVRLDSDDAPRFIEVNPLPGLNPESSDLPILWRLGGRTYDALIREILLSALDRVRRAENAGEAPGMAAGVAAGVAA</sequence>
<dbReference type="InterPro" id="IPR013815">
    <property type="entry name" value="ATP_grasp_subdomain_1"/>
</dbReference>
<keyword evidence="10" id="KW-0133">Cell shape</keyword>
<evidence type="ECO:0000259" key="15">
    <source>
        <dbReference type="PROSITE" id="PS50975"/>
    </source>
</evidence>
<evidence type="ECO:0000256" key="2">
    <source>
        <dbReference type="ARBA" id="ARBA00001946"/>
    </source>
</evidence>
<dbReference type="Proteomes" id="UP000461162">
    <property type="component" value="Unassembled WGS sequence"/>
</dbReference>
<keyword evidence="17" id="KW-1185">Reference proteome</keyword>
<protein>
    <recommendedName>
        <fullName evidence="5">D-alanine--D-alanine ligase</fullName>
        <ecNumber evidence="5">6.3.2.4</ecNumber>
    </recommendedName>
</protein>
<dbReference type="InterPro" id="IPR000291">
    <property type="entry name" value="D-Ala_lig_Van_CS"/>
</dbReference>